<keyword evidence="6" id="KW-0472">Membrane</keyword>
<organism evidence="12 13">
    <name type="scientific">Ficedula albicollis</name>
    <name type="common">Collared flycatcher</name>
    <name type="synonym">Muscicapa albicollis</name>
    <dbReference type="NCBI Taxonomy" id="59894"/>
    <lineage>
        <taxon>Eukaryota</taxon>
        <taxon>Metazoa</taxon>
        <taxon>Chordata</taxon>
        <taxon>Craniata</taxon>
        <taxon>Vertebrata</taxon>
        <taxon>Euteleostomi</taxon>
        <taxon>Archelosauria</taxon>
        <taxon>Archosauria</taxon>
        <taxon>Dinosauria</taxon>
        <taxon>Saurischia</taxon>
        <taxon>Theropoda</taxon>
        <taxon>Coelurosauria</taxon>
        <taxon>Aves</taxon>
        <taxon>Neognathae</taxon>
        <taxon>Neoaves</taxon>
        <taxon>Telluraves</taxon>
        <taxon>Australaves</taxon>
        <taxon>Passeriformes</taxon>
        <taxon>Muscicapidae</taxon>
        <taxon>Ficedula</taxon>
    </lineage>
</organism>
<dbReference type="InterPro" id="IPR047277">
    <property type="entry name" value="PLAT_RAB6IP1"/>
</dbReference>
<dbReference type="Proteomes" id="UP000016665">
    <property type="component" value="Chromosome 5"/>
</dbReference>
<protein>
    <submittedName>
        <fullName evidence="12">DENN domain containing 5A</fullName>
    </submittedName>
</protein>
<dbReference type="Gene3D" id="2.60.60.20">
    <property type="entry name" value="PLAT/LH2 domain"/>
    <property type="match status" value="1"/>
</dbReference>
<evidence type="ECO:0000259" key="9">
    <source>
        <dbReference type="PROSITE" id="PS50095"/>
    </source>
</evidence>
<keyword evidence="13" id="KW-1185">Reference proteome</keyword>
<sequence length="1280" mass="146870">MSCFLALFVLKKGMKYLLLYFFSSAGENFEQTPLRRTFKSKVLARYPENVEWNPFDQDAVGMLCMPKGLAFKTQADSREPQFHSFIITREDGSRTFGFSLTFFEEVTSKQICSAMQTLYHMHNAEYDILHTPPTNDKESCSSTGDCNGTSVSKLQRFNSYDISRDTLYVSKCICLITPMSFMKACKKVLEQLHQAVTSPQPPPLPLESYIYNILYEVPLPPAGRSLKFSGVYGPIICQRPSTSELPLFDFPVKEVFELLGVENVVQLFTCALLEFQILLYSQHYQRLMTVAETITALMFPFQWQHVYVPILPASLLHFLDAPVPYLMGLHSNGLDDRSKLELPQEANLCFVDVDNHFIELPEDLPQFPNKLEFIQEISEILMAFGIPPEGNLHCSESASKMKSLRACDLVSDKRNGNIAGSPLNSYELLKENETIARLQALVKRTGVSLEKVREETSSKKDLKIQCDEEEFKIYQLNIQIREVFANRFTQMFADYEVFVIQPSQDKESWFTNREQMQNFDKASFLSDQPEPYLPFLSRFLETQMFASFIDNKIMCHDEDDKDPVLRVFDSRVDKIRLLNVRTPTLRTSMYQKCTTIDEAGKGHEALAWQLVQLISAKHSCTNVPVEIKKSIELRLAKIDHTAVHPHLLDMKIGQGKYELGFFPKLQSDVLSTGPASNKWTKRNAPAQWRRKDRQKQHTEHLRLDNDQREPSSLTCTFVCVCPFCRPIQKYIQEARNLGSTIRQPKLSNLSPSVIAQTNWKFVEGLLKECRNKTKRMLVEKMGREAVELGHGEVNITGVEENTLIASLCDLLERIWSHGLQVKQVRNKYSSTLQRILLDSERRKSDTSPAMSPLRISLVQDMRHIQNISEIKTDVGKARAWVRLSMEKKLLSRHLKQLLSDHELTKKLYKRYAFLRCDDEKEQFLYHLLSFNAVDYFCFTNVFTTILIPYHILIVPSKKLGGSMFTANPWICISGELGETGVLQIPRNILEMTFECQNLGKLTTVQIGHDNSGLYAKWLVEYVMVRNEITGHTYKFPCGRWLGKGMDDGSLERILVGELLTCHTEADERQCRTPPLQQSPSMIRRFVTISPNNKPKLNTGQIQEAIGEAVNGIVKHFHKPEKERGSLTLLLCGESGLVSALEQVFQHGFKSPRLFKNVFIWDFLEKAQTYYETLEQNEMVPEENWQTRARNFCRFITAINNTPRNIGKDGKFQMLVCLGARDHLLHHWIALLADCPITAQMYEDIALIKDHTLVNSLIRVLQTLQEFNITLEASLVKGIDI</sequence>
<dbReference type="SUPFAM" id="SSF140741">
    <property type="entry name" value="RUN domain-like"/>
    <property type="match status" value="2"/>
</dbReference>
<dbReference type="GeneTree" id="ENSGT00940000153678"/>
<evidence type="ECO:0000259" key="10">
    <source>
        <dbReference type="PROSITE" id="PS50211"/>
    </source>
</evidence>
<evidence type="ECO:0000256" key="7">
    <source>
        <dbReference type="PROSITE-ProRule" id="PRU00152"/>
    </source>
</evidence>
<dbReference type="InterPro" id="IPR037516">
    <property type="entry name" value="Tripartite_DENN"/>
</dbReference>
<dbReference type="PROSITE" id="PS50211">
    <property type="entry name" value="DENN"/>
    <property type="match status" value="1"/>
</dbReference>
<dbReference type="GO" id="GO:0031267">
    <property type="term" value="F:small GTPase binding"/>
    <property type="evidence" value="ECO:0007669"/>
    <property type="project" value="Ensembl"/>
</dbReference>
<dbReference type="Pfam" id="PF01477">
    <property type="entry name" value="PLAT"/>
    <property type="match status" value="1"/>
</dbReference>
<feature type="domain" description="RUN" evidence="11">
    <location>
        <begin position="798"/>
        <end position="943"/>
    </location>
</feature>
<dbReference type="InterPro" id="IPR043153">
    <property type="entry name" value="DENN_C"/>
</dbReference>
<dbReference type="FunFam" id="1.20.58.900:FF:000007">
    <property type="entry name" value="DENN domain-containing protein 5B"/>
    <property type="match status" value="1"/>
</dbReference>
<feature type="compositionally biased region" description="Basic and acidic residues" evidence="8">
    <location>
        <begin position="695"/>
        <end position="705"/>
    </location>
</feature>
<dbReference type="Pfam" id="PF03456">
    <property type="entry name" value="uDENN"/>
    <property type="match status" value="1"/>
</dbReference>
<dbReference type="GO" id="GO:0005085">
    <property type="term" value="F:guanyl-nucleotide exchange factor activity"/>
    <property type="evidence" value="ECO:0007669"/>
    <property type="project" value="UniProtKB-KW"/>
</dbReference>
<evidence type="ECO:0000256" key="1">
    <source>
        <dbReference type="ARBA" id="ARBA00004370"/>
    </source>
</evidence>
<dbReference type="Gene3D" id="3.40.50.11500">
    <property type="match status" value="1"/>
</dbReference>
<reference evidence="12" key="3">
    <citation type="submission" date="2025-09" db="UniProtKB">
        <authorList>
            <consortium name="Ensembl"/>
        </authorList>
    </citation>
    <scope>IDENTIFICATION</scope>
</reference>
<keyword evidence="3" id="KW-0597">Phosphoprotein</keyword>
<dbReference type="Gene3D" id="6.10.250.800">
    <property type="match status" value="1"/>
</dbReference>
<comment type="similarity">
    <text evidence="2">Belongs to the RAB6IP1 family.</text>
</comment>
<dbReference type="GO" id="GO:0005802">
    <property type="term" value="C:trans-Golgi network"/>
    <property type="evidence" value="ECO:0007669"/>
    <property type="project" value="Ensembl"/>
</dbReference>
<reference evidence="12 13" key="1">
    <citation type="journal article" date="2012" name="Nature">
        <title>The genomic landscape of species divergence in Ficedula flycatchers.</title>
        <authorList>
            <person name="Ellegren H."/>
            <person name="Smeds L."/>
            <person name="Burri R."/>
            <person name="Olason P.I."/>
            <person name="Backstrom N."/>
            <person name="Kawakami T."/>
            <person name="Kunstner A."/>
            <person name="Makinen H."/>
            <person name="Nadachowska-Brzyska K."/>
            <person name="Qvarnstrom A."/>
            <person name="Uebbing S."/>
            <person name="Wolf J.B."/>
        </authorList>
    </citation>
    <scope>NUCLEOTIDE SEQUENCE [LARGE SCALE GENOMIC DNA]</scope>
</reference>
<dbReference type="SMART" id="SM00799">
    <property type="entry name" value="DENN"/>
    <property type="match status" value="1"/>
</dbReference>
<evidence type="ECO:0000313" key="13">
    <source>
        <dbReference type="Proteomes" id="UP000016665"/>
    </source>
</evidence>
<dbReference type="SMART" id="SM00800">
    <property type="entry name" value="uDENN"/>
    <property type="match status" value="1"/>
</dbReference>
<dbReference type="FunFam" id="1.20.58.900:FF:000003">
    <property type="entry name" value="DENN domain containing 5A"/>
    <property type="match status" value="1"/>
</dbReference>
<dbReference type="SMART" id="SM00801">
    <property type="entry name" value="dDENN"/>
    <property type="match status" value="1"/>
</dbReference>
<dbReference type="GO" id="GO:0042147">
    <property type="term" value="P:retrograde transport, endosome to Golgi"/>
    <property type="evidence" value="ECO:0007669"/>
    <property type="project" value="Ensembl"/>
</dbReference>
<feature type="region of interest" description="Disordered" evidence="8">
    <location>
        <begin position="673"/>
        <end position="705"/>
    </location>
</feature>
<comment type="caution">
    <text evidence="7">Lacks conserved residue(s) required for the propagation of feature annotation.</text>
</comment>
<dbReference type="SUPFAM" id="SSF49723">
    <property type="entry name" value="Lipase/lipooxygenase domain (PLAT/LH2 domain)"/>
    <property type="match status" value="1"/>
</dbReference>
<dbReference type="GO" id="GO:0005829">
    <property type="term" value="C:cytosol"/>
    <property type="evidence" value="ECO:0007669"/>
    <property type="project" value="GOC"/>
</dbReference>
<dbReference type="Gene3D" id="1.20.58.900">
    <property type="match status" value="2"/>
</dbReference>
<evidence type="ECO:0000256" key="4">
    <source>
        <dbReference type="ARBA" id="ARBA00022658"/>
    </source>
</evidence>
<dbReference type="FunFam" id="2.60.60.20:FF:000001">
    <property type="entry name" value="DENN domain containing 5B"/>
    <property type="match status" value="1"/>
</dbReference>
<comment type="subcellular location">
    <subcellularLocation>
        <location evidence="1">Membrane</location>
    </subcellularLocation>
</comment>
<evidence type="ECO:0000256" key="6">
    <source>
        <dbReference type="ARBA" id="ARBA00023136"/>
    </source>
</evidence>
<evidence type="ECO:0000256" key="3">
    <source>
        <dbReference type="ARBA" id="ARBA00022553"/>
    </source>
</evidence>
<dbReference type="PANTHER" id="PTHR46070">
    <property type="entry name" value="PINSTRIPE, ISOFORM A"/>
    <property type="match status" value="1"/>
</dbReference>
<name>A0A803V1Q8_FICAL</name>
<dbReference type="InterPro" id="IPR036392">
    <property type="entry name" value="PLAT/LH2_dom_sf"/>
</dbReference>
<keyword evidence="4" id="KW-0344">Guanine-nucleotide releasing factor</keyword>
<keyword evidence="5" id="KW-0677">Repeat</keyword>
<dbReference type="PROSITE" id="PS50826">
    <property type="entry name" value="RUN"/>
    <property type="match status" value="2"/>
</dbReference>
<gene>
    <name evidence="12" type="primary">DENND5A</name>
</gene>
<feature type="domain" description="UDENN" evidence="10">
    <location>
        <begin position="22"/>
        <end position="562"/>
    </location>
</feature>
<dbReference type="AlphaFoldDB" id="A0A803V1Q8"/>
<dbReference type="PANTHER" id="PTHR46070:SF2">
    <property type="entry name" value="DENN DOMAIN-CONTAINING PROTEIN 5A"/>
    <property type="match status" value="1"/>
</dbReference>
<dbReference type="CDD" id="cd17692">
    <property type="entry name" value="RUN2_DENND5A"/>
    <property type="match status" value="1"/>
</dbReference>
<dbReference type="Ensembl" id="ENSFALT00000027743.1">
    <property type="protein sequence ID" value="ENSFALP00000016664.1"/>
    <property type="gene ID" value="ENSFALG00000000958.2"/>
</dbReference>
<proteinExistence type="inferred from homology"/>
<dbReference type="InterPro" id="IPR004012">
    <property type="entry name" value="Run_dom"/>
</dbReference>
<feature type="domain" description="PLAT" evidence="9">
    <location>
        <begin position="947"/>
        <end position="1055"/>
    </location>
</feature>
<evidence type="ECO:0000259" key="11">
    <source>
        <dbReference type="PROSITE" id="PS50826"/>
    </source>
</evidence>
<evidence type="ECO:0000313" key="12">
    <source>
        <dbReference type="Ensembl" id="ENSFALP00000016664.1"/>
    </source>
</evidence>
<dbReference type="InterPro" id="IPR047295">
    <property type="entry name" value="RUN2_DENND5A"/>
</dbReference>
<dbReference type="Pfam" id="PF03455">
    <property type="entry name" value="dDENN"/>
    <property type="match status" value="1"/>
</dbReference>
<dbReference type="Pfam" id="PF02759">
    <property type="entry name" value="RUN"/>
    <property type="match status" value="2"/>
</dbReference>
<dbReference type="InterPro" id="IPR005112">
    <property type="entry name" value="dDENN_dom"/>
</dbReference>
<evidence type="ECO:0000256" key="8">
    <source>
        <dbReference type="SAM" id="MobiDB-lite"/>
    </source>
</evidence>
<reference evidence="12" key="2">
    <citation type="submission" date="2025-08" db="UniProtKB">
        <authorList>
            <consortium name="Ensembl"/>
        </authorList>
    </citation>
    <scope>IDENTIFICATION</scope>
</reference>
<dbReference type="Gene3D" id="3.30.450.200">
    <property type="match status" value="1"/>
</dbReference>
<dbReference type="SMART" id="SM00593">
    <property type="entry name" value="RUN"/>
    <property type="match status" value="2"/>
</dbReference>
<dbReference type="InterPro" id="IPR005113">
    <property type="entry name" value="uDENN_dom"/>
</dbReference>
<feature type="domain" description="RUN" evidence="11">
    <location>
        <begin position="1127"/>
        <end position="1275"/>
    </location>
</feature>
<dbReference type="CDD" id="cd01757">
    <property type="entry name" value="PLAT_RAB6IP1"/>
    <property type="match status" value="1"/>
</dbReference>
<accession>A0A803V1Q8</accession>
<dbReference type="InterPro" id="IPR001024">
    <property type="entry name" value="PLAT/LH2_dom"/>
</dbReference>
<dbReference type="Pfam" id="PF02141">
    <property type="entry name" value="DENN"/>
    <property type="match status" value="1"/>
</dbReference>
<dbReference type="InterPro" id="IPR001194">
    <property type="entry name" value="cDENN_dom"/>
</dbReference>
<dbReference type="PROSITE" id="PS50095">
    <property type="entry name" value="PLAT"/>
    <property type="match status" value="1"/>
</dbReference>
<dbReference type="InterPro" id="IPR037213">
    <property type="entry name" value="Run_dom_sf"/>
</dbReference>
<dbReference type="GO" id="GO:0030904">
    <property type="term" value="C:retromer complex"/>
    <property type="evidence" value="ECO:0007669"/>
    <property type="project" value="Ensembl"/>
</dbReference>
<evidence type="ECO:0000256" key="2">
    <source>
        <dbReference type="ARBA" id="ARBA00006664"/>
    </source>
</evidence>
<evidence type="ECO:0000256" key="5">
    <source>
        <dbReference type="ARBA" id="ARBA00022737"/>
    </source>
</evidence>
<dbReference type="InterPro" id="IPR047278">
    <property type="entry name" value="DEN5A/B"/>
</dbReference>
<dbReference type="FunFam" id="1.20.58.900:FF:000008">
    <property type="entry name" value="DENN domain containing 5B"/>
    <property type="match status" value="1"/>
</dbReference>